<name>A0A1F6B1D5_9BACT</name>
<gene>
    <name evidence="2" type="ORF">A2973_04025</name>
</gene>
<feature type="transmembrane region" description="Helical" evidence="1">
    <location>
        <begin position="235"/>
        <end position="252"/>
    </location>
</feature>
<proteinExistence type="predicted"/>
<dbReference type="Proteomes" id="UP000176409">
    <property type="component" value="Unassembled WGS sequence"/>
</dbReference>
<dbReference type="PANTHER" id="PTHR36832">
    <property type="entry name" value="SLR1174 PROTEIN-RELATED"/>
    <property type="match status" value="1"/>
</dbReference>
<reference evidence="2 3" key="1">
    <citation type="journal article" date="2016" name="Nat. Commun.">
        <title>Thousands of microbial genomes shed light on interconnected biogeochemical processes in an aquifer system.</title>
        <authorList>
            <person name="Anantharaman K."/>
            <person name="Brown C.T."/>
            <person name="Hug L.A."/>
            <person name="Sharon I."/>
            <person name="Castelle C.J."/>
            <person name="Probst A.J."/>
            <person name="Thomas B.C."/>
            <person name="Singh A."/>
            <person name="Wilkins M.J."/>
            <person name="Karaoz U."/>
            <person name="Brodie E.L."/>
            <person name="Williams K.H."/>
            <person name="Hubbard S.S."/>
            <person name="Banfield J.F."/>
        </authorList>
    </citation>
    <scope>NUCLEOTIDE SEQUENCE [LARGE SCALE GENOMIC DNA]</scope>
</reference>
<feature type="transmembrane region" description="Helical" evidence="1">
    <location>
        <begin position="21"/>
        <end position="39"/>
    </location>
</feature>
<keyword evidence="1" id="KW-0812">Transmembrane</keyword>
<protein>
    <recommendedName>
        <fullName evidence="4">ABC transporter permease</fullName>
    </recommendedName>
</protein>
<feature type="transmembrane region" description="Helical" evidence="1">
    <location>
        <begin position="59"/>
        <end position="77"/>
    </location>
</feature>
<evidence type="ECO:0000313" key="3">
    <source>
        <dbReference type="Proteomes" id="UP000176409"/>
    </source>
</evidence>
<dbReference type="AlphaFoldDB" id="A0A1F6B1D5"/>
<dbReference type="PANTHER" id="PTHR36832:SF1">
    <property type="entry name" value="SLR1174 PROTEIN"/>
    <property type="match status" value="1"/>
</dbReference>
<feature type="transmembrane region" description="Helical" evidence="1">
    <location>
        <begin position="143"/>
        <end position="171"/>
    </location>
</feature>
<feature type="transmembrane region" description="Helical" evidence="1">
    <location>
        <begin position="113"/>
        <end position="136"/>
    </location>
</feature>
<feature type="transmembrane region" description="Helical" evidence="1">
    <location>
        <begin position="183"/>
        <end position="201"/>
    </location>
</feature>
<dbReference type="Pfam" id="PF06182">
    <property type="entry name" value="ABC2_membrane_6"/>
    <property type="match status" value="1"/>
</dbReference>
<organism evidence="2 3">
    <name type="scientific">Candidatus Gottesmanbacteria bacterium RIFCSPLOWO2_01_FULL_49_10</name>
    <dbReference type="NCBI Taxonomy" id="1798396"/>
    <lineage>
        <taxon>Bacteria</taxon>
        <taxon>Candidatus Gottesmaniibacteriota</taxon>
    </lineage>
</organism>
<keyword evidence="1" id="KW-0472">Membrane</keyword>
<comment type="caution">
    <text evidence="2">The sequence shown here is derived from an EMBL/GenBank/DDBJ whole genome shotgun (WGS) entry which is preliminary data.</text>
</comment>
<evidence type="ECO:0008006" key="4">
    <source>
        <dbReference type="Google" id="ProtNLM"/>
    </source>
</evidence>
<evidence type="ECO:0000313" key="2">
    <source>
        <dbReference type="EMBL" id="OGG30613.1"/>
    </source>
</evidence>
<dbReference type="InterPro" id="IPR010390">
    <property type="entry name" value="ABC-2_transporter-like"/>
</dbReference>
<dbReference type="STRING" id="1798396.A2973_04025"/>
<sequence length="265" mass="30354">MRYGKIFLLHFQDAFHSRGRSFVYFLLSLTSPMLLLLFWQGAIREHGEVYGVWTSSAITSYYLLIAIASSFLIVHIEEDVAFRDIKDGALVKYLLRPFSYFIVKFMEELPWRVIQGLLAIVVFLFFRFIVGIPLPIVHRPLEILLVSGVFVLAFAISYVFKMVLGLTAFWTTDFWGTLSIEEFLFSVFGGIIAPLVLYPSVFARIAQVLPFAYIVYFPVVAVEGMLSIYELLRVLGAQVAWLIILYGVYLLLWNRGIKKFSSVGQ</sequence>
<dbReference type="EMBL" id="MFJZ01000012">
    <property type="protein sequence ID" value="OGG30613.1"/>
    <property type="molecule type" value="Genomic_DNA"/>
</dbReference>
<keyword evidence="1" id="KW-1133">Transmembrane helix</keyword>
<evidence type="ECO:0000256" key="1">
    <source>
        <dbReference type="SAM" id="Phobius"/>
    </source>
</evidence>
<accession>A0A1F6B1D5</accession>